<evidence type="ECO:0000313" key="5">
    <source>
        <dbReference type="Proteomes" id="UP000596977"/>
    </source>
</evidence>
<dbReference type="Gene3D" id="3.40.190.10">
    <property type="entry name" value="Periplasmic binding protein-like II"/>
    <property type="match status" value="1"/>
</dbReference>
<comment type="similarity">
    <text evidence="2">Belongs to the bacterial solute-binding protein 1 family.</text>
</comment>
<accession>A0A916RLR6</accession>
<keyword evidence="3" id="KW-0574">Periplasm</keyword>
<dbReference type="InterPro" id="IPR006059">
    <property type="entry name" value="SBP"/>
</dbReference>
<sequence>MEGKTTMSINKNAILRAGINRSAVLGSVAAGVMMAGISGAFAQTVTVWSGYPELAPFYEHVAEGFRETHPGVTIDVQAIPLREHERRVALGLSSGSAGAVVVELNSATASRYIENELFNQALEGVADFVQDSENFGEFFVDAVSYDGTVYGVPLFRGQSALFYNLDMFEEAGLDGPPQTMEEYTEYAKALTKRDDSGNIDVTGWSLRLSGGGQGIAEKFWINMFQFDGGMMIEEVTPGKFRINLNNEAGRAALGQYLDNIHIEKTVAVESPADAEAFEREQTAMFIRESWVIGDIAAKAPDLNYATAPLPYGAIGLPANLYVSAEGEAEQAAWDYIQATNDPENLVWLLENVGWLPNRHNVDYSPVTEAEPAFAAFVDYPEGYAFFTLPALAPIEEVLTRIAAQLVNAFAASQLAGDEEAIGNFLQAAEDEANQILRREGLLAE</sequence>
<proteinExistence type="inferred from homology"/>
<dbReference type="InterPro" id="IPR050490">
    <property type="entry name" value="Bact_solute-bd_prot1"/>
</dbReference>
<dbReference type="PANTHER" id="PTHR43649">
    <property type="entry name" value="ARABINOSE-BINDING PROTEIN-RELATED"/>
    <property type="match status" value="1"/>
</dbReference>
<dbReference type="EMBL" id="BMKB01000008">
    <property type="protein sequence ID" value="GGA62042.1"/>
    <property type="molecule type" value="Genomic_DNA"/>
</dbReference>
<comment type="subcellular location">
    <subcellularLocation>
        <location evidence="1">Periplasm</location>
    </subcellularLocation>
</comment>
<protein>
    <submittedName>
        <fullName evidence="4">Bicyclomycin resistance protein</fullName>
    </submittedName>
</protein>
<organism evidence="4 5">
    <name type="scientific">Pelagibacterium lentulum</name>
    <dbReference type="NCBI Taxonomy" id="2029865"/>
    <lineage>
        <taxon>Bacteria</taxon>
        <taxon>Pseudomonadati</taxon>
        <taxon>Pseudomonadota</taxon>
        <taxon>Alphaproteobacteria</taxon>
        <taxon>Hyphomicrobiales</taxon>
        <taxon>Devosiaceae</taxon>
        <taxon>Pelagibacterium</taxon>
    </lineage>
</organism>
<evidence type="ECO:0000256" key="1">
    <source>
        <dbReference type="ARBA" id="ARBA00004418"/>
    </source>
</evidence>
<comment type="caution">
    <text evidence="4">The sequence shown here is derived from an EMBL/GenBank/DDBJ whole genome shotgun (WGS) entry which is preliminary data.</text>
</comment>
<keyword evidence="5" id="KW-1185">Reference proteome</keyword>
<reference evidence="4 5" key="1">
    <citation type="journal article" date="2014" name="Int. J. Syst. Evol. Microbiol.">
        <title>Complete genome sequence of Corynebacterium casei LMG S-19264T (=DSM 44701T), isolated from a smear-ripened cheese.</title>
        <authorList>
            <consortium name="US DOE Joint Genome Institute (JGI-PGF)"/>
            <person name="Walter F."/>
            <person name="Albersmeier A."/>
            <person name="Kalinowski J."/>
            <person name="Ruckert C."/>
        </authorList>
    </citation>
    <scope>NUCLEOTIDE SEQUENCE [LARGE SCALE GENOMIC DNA]</scope>
    <source>
        <strain evidence="4 5">CGMCC 1.15896</strain>
    </source>
</reference>
<dbReference type="PANTHER" id="PTHR43649:SF12">
    <property type="entry name" value="DIACETYLCHITOBIOSE BINDING PROTEIN DASA"/>
    <property type="match status" value="1"/>
</dbReference>
<evidence type="ECO:0000256" key="2">
    <source>
        <dbReference type="ARBA" id="ARBA00008520"/>
    </source>
</evidence>
<dbReference type="Proteomes" id="UP000596977">
    <property type="component" value="Unassembled WGS sequence"/>
</dbReference>
<dbReference type="SUPFAM" id="SSF53850">
    <property type="entry name" value="Periplasmic binding protein-like II"/>
    <property type="match status" value="1"/>
</dbReference>
<gene>
    <name evidence="4" type="ORF">GCM10011499_35460</name>
</gene>
<evidence type="ECO:0000313" key="4">
    <source>
        <dbReference type="EMBL" id="GGA62042.1"/>
    </source>
</evidence>
<dbReference type="GO" id="GO:0042597">
    <property type="term" value="C:periplasmic space"/>
    <property type="evidence" value="ECO:0007669"/>
    <property type="project" value="UniProtKB-SubCell"/>
</dbReference>
<evidence type="ECO:0000256" key="3">
    <source>
        <dbReference type="ARBA" id="ARBA00022764"/>
    </source>
</evidence>
<name>A0A916RLR6_9HYPH</name>
<dbReference type="AlphaFoldDB" id="A0A916RLR6"/>
<dbReference type="Pfam" id="PF13416">
    <property type="entry name" value="SBP_bac_8"/>
    <property type="match status" value="1"/>
</dbReference>